<dbReference type="EMBL" id="GEBQ01020917">
    <property type="protein sequence ID" value="JAT19060.1"/>
    <property type="molecule type" value="Transcribed_RNA"/>
</dbReference>
<evidence type="ECO:0000259" key="11">
    <source>
        <dbReference type="PROSITE" id="PS50893"/>
    </source>
</evidence>
<dbReference type="InterPro" id="IPR026082">
    <property type="entry name" value="ABCA"/>
</dbReference>
<dbReference type="Gene3D" id="3.40.50.300">
    <property type="entry name" value="P-loop containing nucleotide triphosphate hydrolases"/>
    <property type="match status" value="2"/>
</dbReference>
<sequence>MGGLGQKFKVILWKSYILRRRHWLLTLLEVVLPLLLFYFFTRNAPTEHNTDQDYQTYPVQNVKELIEDHLMYDNDYRQIAYAPHTKFTGKIIYQLEKSLNKTALRDGFNITHFSSHSELNMWLKSQENDMYTPRIVGIAFDQNISKTRLKYEIRVHSDSSPSIDELFGYMYTSEQYIRNLFLIIQMIVETNFIKQVTEDPIEIGLQKFPDKGYESMSLVNILFPLFITFSFVFIMPAMLKRVGEEKLSGIKELQKMMGLRSWMLWSGWMIYSLSVYGVSIIIITIMFKYPWAIRIDPVYEIDGWLIILYLFFLFIVTMVLFCFAISTFFTSPNMAMIAGILLWIIPPFVCLDSLVSNSPANKVGQLATCISPPICLSWAFTIFVNIQKKGKIWSWSMFLEKGTTGGLSMAHIVFMFYFDWVLFAFITWYMDSVKPGPFGRAKPFYFIFQLWKKNPEVVGSPVSDNQENYEPPPLDTKIGLSIQNLRKVFGAKIAVDRVDLDIYEGEITALLGHNGAGKTTAMSILTGLYSPTKGSVIVDGKNIFNDMDEFRQNLGLCPQHNLLFSYLTVIEHLVFFGMLKGLPRDRAEAVGLKLLVSFHMSNKSTQFVSKLSGGMKRKLCLSIALMGDPKVLILDEPTAGLDPESRREVWDILLSYRGARTIVITTHFMEEADVLGDRIAIMDHGRVSCYGTSIFLKKLYGTGYHILISKDVTKPETAITTLIESHLNDPKLKSNLPTQLTYNVSSSDAPKFSSLFEALETRKEHLGITGISVACTTMEDVFLRVAEGGLPFDEKAIPAEVLLNIPSSGSTKVQVDGWQLILHQMKALNIKKLRVFSRTWLSTLIFGLTPLLSLVLVLGGGLWGENDLTDNSVEMNLNLYGETVVPLTVADYRITEDMVKDYSDLVTKQGSTVNEFSGNINQDLIAKLEEDKSYYRKAVVAAEFNRSTVTALYNTLAIHSAPISLNLVTNTILKAFNPSSSVVLVNHPFFDHQQGVLKNPCEVDAVRREQMMGPVLAVKWVLLACGLMILSGRFISQPLIERANNAKQLQLMTGTSPLVYWHSHFLLDLLFYLFAIILVFIAVWVLDVDQIVTYSGKMDLLFLLLVIYGISGIPFTYLITYIARSSAKAMSLFLIFHLLTGIIAPLVMLVWEMVYSGAGGSRAGSSGPGPRFEWVNGLLCLNPLYAMTSALVRLVTVMITVSSCSKCSNFCNSSELFESRPGNFLNILEYVIFLMTEWILYWLIIFAIDFGLLELLWSRLKSVWIGPMFKYTMVDDDDVAEEKQKARNLMFDNAQPGQQTGGGPVLKVCGLGKKYGRQMTAVHEVSLLVEKGQCFGLLGVNGAGKTTTFKMLTGEEIP</sequence>
<feature type="transmembrane region" description="Helical" evidence="10">
    <location>
        <begin position="1016"/>
        <end position="1035"/>
    </location>
</feature>
<feature type="transmembrane region" description="Helical" evidence="10">
    <location>
        <begin position="221"/>
        <end position="242"/>
    </location>
</feature>
<evidence type="ECO:0000256" key="2">
    <source>
        <dbReference type="ARBA" id="ARBA00008869"/>
    </source>
</evidence>
<dbReference type="PROSITE" id="PS00211">
    <property type="entry name" value="ABC_TRANSPORTER_1"/>
    <property type="match status" value="1"/>
</dbReference>
<keyword evidence="7" id="KW-0067">ATP-binding</keyword>
<dbReference type="InterPro" id="IPR003593">
    <property type="entry name" value="AAA+_ATPase"/>
</dbReference>
<feature type="transmembrane region" description="Helical" evidence="10">
    <location>
        <begin position="1069"/>
        <end position="1088"/>
    </location>
</feature>
<dbReference type="GO" id="GO:0140359">
    <property type="term" value="F:ABC-type transporter activity"/>
    <property type="evidence" value="ECO:0007669"/>
    <property type="project" value="InterPro"/>
</dbReference>
<proteinExistence type="inferred from homology"/>
<evidence type="ECO:0000256" key="5">
    <source>
        <dbReference type="ARBA" id="ARBA00022737"/>
    </source>
</evidence>
<dbReference type="GO" id="GO:0016020">
    <property type="term" value="C:membrane"/>
    <property type="evidence" value="ECO:0007669"/>
    <property type="project" value="UniProtKB-SubCell"/>
</dbReference>
<feature type="domain" description="ABC transporter" evidence="11">
    <location>
        <begin position="480"/>
        <end position="709"/>
    </location>
</feature>
<feature type="non-terminal residue" evidence="12">
    <location>
        <position position="1358"/>
    </location>
</feature>
<evidence type="ECO:0000256" key="8">
    <source>
        <dbReference type="ARBA" id="ARBA00022989"/>
    </source>
</evidence>
<accession>A0A1B6L5W6</accession>
<dbReference type="SMART" id="SM00382">
    <property type="entry name" value="AAA"/>
    <property type="match status" value="1"/>
</dbReference>
<name>A0A1B6L5W6_9HEMI</name>
<feature type="transmembrane region" description="Helical" evidence="10">
    <location>
        <begin position="1100"/>
        <end position="1123"/>
    </location>
</feature>
<reference evidence="12" key="1">
    <citation type="submission" date="2015-11" db="EMBL/GenBank/DDBJ databases">
        <title>De novo transcriptome assembly of four potential Pierce s Disease insect vectors from Arizona vineyards.</title>
        <authorList>
            <person name="Tassone E.E."/>
        </authorList>
    </citation>
    <scope>NUCLEOTIDE SEQUENCE</scope>
</reference>
<evidence type="ECO:0000313" key="12">
    <source>
        <dbReference type="EMBL" id="JAT19060.1"/>
    </source>
</evidence>
<dbReference type="GO" id="GO:0005524">
    <property type="term" value="F:ATP binding"/>
    <property type="evidence" value="ECO:0007669"/>
    <property type="project" value="UniProtKB-KW"/>
</dbReference>
<dbReference type="FunFam" id="3.40.50.300:FF:000298">
    <property type="entry name" value="ATP-binding cassette sub-family A member 12"/>
    <property type="match status" value="1"/>
</dbReference>
<dbReference type="GO" id="GO:0016887">
    <property type="term" value="F:ATP hydrolysis activity"/>
    <property type="evidence" value="ECO:0007669"/>
    <property type="project" value="InterPro"/>
</dbReference>
<feature type="transmembrane region" description="Helical" evidence="10">
    <location>
        <begin position="21"/>
        <end position="40"/>
    </location>
</feature>
<dbReference type="CDD" id="cd03263">
    <property type="entry name" value="ABC_subfamily_A"/>
    <property type="match status" value="1"/>
</dbReference>
<feature type="transmembrane region" description="Helical" evidence="10">
    <location>
        <begin position="1129"/>
        <end position="1151"/>
    </location>
</feature>
<dbReference type="GO" id="GO:0005319">
    <property type="term" value="F:lipid transporter activity"/>
    <property type="evidence" value="ECO:0007669"/>
    <property type="project" value="TreeGrafter"/>
</dbReference>
<dbReference type="InterPro" id="IPR003439">
    <property type="entry name" value="ABC_transporter-like_ATP-bd"/>
</dbReference>
<evidence type="ECO:0000256" key="4">
    <source>
        <dbReference type="ARBA" id="ARBA00022692"/>
    </source>
</evidence>
<evidence type="ECO:0000256" key="9">
    <source>
        <dbReference type="ARBA" id="ARBA00023136"/>
    </source>
</evidence>
<feature type="transmembrane region" description="Helical" evidence="10">
    <location>
        <begin position="1238"/>
        <end position="1257"/>
    </location>
</feature>
<feature type="transmembrane region" description="Helical" evidence="10">
    <location>
        <begin position="262"/>
        <end position="286"/>
    </location>
</feature>
<comment type="similarity">
    <text evidence="2">Belongs to the ABC transporter superfamily. ABCA family.</text>
</comment>
<evidence type="ECO:0000256" key="7">
    <source>
        <dbReference type="ARBA" id="ARBA00022840"/>
    </source>
</evidence>
<organism evidence="12">
    <name type="scientific">Graphocephala atropunctata</name>
    <dbReference type="NCBI Taxonomy" id="36148"/>
    <lineage>
        <taxon>Eukaryota</taxon>
        <taxon>Metazoa</taxon>
        <taxon>Ecdysozoa</taxon>
        <taxon>Arthropoda</taxon>
        <taxon>Hexapoda</taxon>
        <taxon>Insecta</taxon>
        <taxon>Pterygota</taxon>
        <taxon>Neoptera</taxon>
        <taxon>Paraneoptera</taxon>
        <taxon>Hemiptera</taxon>
        <taxon>Auchenorrhyncha</taxon>
        <taxon>Membracoidea</taxon>
        <taxon>Cicadellidae</taxon>
        <taxon>Cicadellinae</taxon>
        <taxon>Cicadellini</taxon>
        <taxon>Graphocephala</taxon>
    </lineage>
</organism>
<feature type="transmembrane region" description="Helical" evidence="10">
    <location>
        <begin position="407"/>
        <end position="430"/>
    </location>
</feature>
<dbReference type="SUPFAM" id="SSF52540">
    <property type="entry name" value="P-loop containing nucleoside triphosphate hydrolases"/>
    <property type="match status" value="2"/>
</dbReference>
<keyword evidence="5" id="KW-0677">Repeat</keyword>
<keyword evidence="4 10" id="KW-0812">Transmembrane</keyword>
<dbReference type="Pfam" id="PF12698">
    <property type="entry name" value="ABC2_membrane_3"/>
    <property type="match status" value="2"/>
</dbReference>
<keyword evidence="6" id="KW-0547">Nucleotide-binding</keyword>
<dbReference type="InterPro" id="IPR017871">
    <property type="entry name" value="ABC_transporter-like_CS"/>
</dbReference>
<dbReference type="PANTHER" id="PTHR19229:SF36">
    <property type="entry name" value="ATP-BINDING CASSETTE SUB-FAMILY A MEMBER 2"/>
    <property type="match status" value="1"/>
</dbReference>
<keyword evidence="3" id="KW-0813">Transport</keyword>
<evidence type="ECO:0000256" key="3">
    <source>
        <dbReference type="ARBA" id="ARBA00022448"/>
    </source>
</evidence>
<gene>
    <name evidence="12" type="ORF">g.21692</name>
</gene>
<comment type="subcellular location">
    <subcellularLocation>
        <location evidence="1">Membrane</location>
        <topology evidence="1">Multi-pass membrane protein</topology>
    </subcellularLocation>
</comment>
<evidence type="ECO:0000256" key="1">
    <source>
        <dbReference type="ARBA" id="ARBA00004141"/>
    </source>
</evidence>
<evidence type="ECO:0000256" key="10">
    <source>
        <dbReference type="SAM" id="Phobius"/>
    </source>
</evidence>
<dbReference type="PANTHER" id="PTHR19229">
    <property type="entry name" value="ATP-BINDING CASSETTE TRANSPORTER SUBFAMILY A ABCA"/>
    <property type="match status" value="1"/>
</dbReference>
<feature type="transmembrane region" description="Helical" evidence="10">
    <location>
        <begin position="336"/>
        <end position="357"/>
    </location>
</feature>
<feature type="transmembrane region" description="Helical" evidence="10">
    <location>
        <begin position="363"/>
        <end position="386"/>
    </location>
</feature>
<evidence type="ECO:0000256" key="6">
    <source>
        <dbReference type="ARBA" id="ARBA00022741"/>
    </source>
</evidence>
<dbReference type="InterPro" id="IPR027417">
    <property type="entry name" value="P-loop_NTPase"/>
</dbReference>
<feature type="transmembrane region" description="Helical" evidence="10">
    <location>
        <begin position="840"/>
        <end position="863"/>
    </location>
</feature>
<keyword evidence="9 10" id="KW-0472">Membrane</keyword>
<feature type="transmembrane region" description="Helical" evidence="10">
    <location>
        <begin position="306"/>
        <end position="329"/>
    </location>
</feature>
<keyword evidence="8 10" id="KW-1133">Transmembrane helix</keyword>
<protein>
    <recommendedName>
        <fullName evidence="11">ABC transporter domain-containing protein</fullName>
    </recommendedName>
</protein>
<dbReference type="PROSITE" id="PS50893">
    <property type="entry name" value="ABC_TRANSPORTER_2"/>
    <property type="match status" value="1"/>
</dbReference>
<dbReference type="InterPro" id="IPR013525">
    <property type="entry name" value="ABC2_TM"/>
</dbReference>
<dbReference type="Pfam" id="PF00005">
    <property type="entry name" value="ABC_tran"/>
    <property type="match status" value="2"/>
</dbReference>